<dbReference type="GO" id="GO:0016705">
    <property type="term" value="F:oxidoreductase activity, acting on paired donors, with incorporation or reduction of molecular oxygen"/>
    <property type="evidence" value="ECO:0007669"/>
    <property type="project" value="InterPro"/>
</dbReference>
<dbReference type="InterPro" id="IPR036661">
    <property type="entry name" value="Luciferase-like_sf"/>
</dbReference>
<evidence type="ECO:0008006" key="2">
    <source>
        <dbReference type="Google" id="ProtNLM"/>
    </source>
</evidence>
<dbReference type="EMBL" id="UINC01124631">
    <property type="protein sequence ID" value="SVD01911.1"/>
    <property type="molecule type" value="Genomic_DNA"/>
</dbReference>
<proteinExistence type="predicted"/>
<reference evidence="1" key="1">
    <citation type="submission" date="2018-05" db="EMBL/GenBank/DDBJ databases">
        <authorList>
            <person name="Lanie J.A."/>
            <person name="Ng W.-L."/>
            <person name="Kazmierczak K.M."/>
            <person name="Andrzejewski T.M."/>
            <person name="Davidsen T.M."/>
            <person name="Wayne K.J."/>
            <person name="Tettelin H."/>
            <person name="Glass J.I."/>
            <person name="Rusch D."/>
            <person name="Podicherti R."/>
            <person name="Tsui H.-C.T."/>
            <person name="Winkler M.E."/>
        </authorList>
    </citation>
    <scope>NUCLEOTIDE SEQUENCE</scope>
</reference>
<protein>
    <recommendedName>
        <fullName evidence="2">Luciferase-like domain-containing protein</fullName>
    </recommendedName>
</protein>
<sequence>MTDGPQIGLIVPRFEELSAFYQAADQMGFHSLWVTEMLFNRAWTGSNGLDS</sequence>
<dbReference type="SUPFAM" id="SSF51679">
    <property type="entry name" value="Bacterial luciferase-like"/>
    <property type="match status" value="1"/>
</dbReference>
<accession>A0A382RZ34</accession>
<evidence type="ECO:0000313" key="1">
    <source>
        <dbReference type="EMBL" id="SVD01911.1"/>
    </source>
</evidence>
<dbReference type="AlphaFoldDB" id="A0A382RZ34"/>
<feature type="non-terminal residue" evidence="1">
    <location>
        <position position="51"/>
    </location>
</feature>
<organism evidence="1">
    <name type="scientific">marine metagenome</name>
    <dbReference type="NCBI Taxonomy" id="408172"/>
    <lineage>
        <taxon>unclassified sequences</taxon>
        <taxon>metagenomes</taxon>
        <taxon>ecological metagenomes</taxon>
    </lineage>
</organism>
<name>A0A382RZ34_9ZZZZ</name>
<gene>
    <name evidence="1" type="ORF">METZ01_LOCUS354765</name>
</gene>